<evidence type="ECO:0000259" key="4">
    <source>
        <dbReference type="PROSITE" id="PS01124"/>
    </source>
</evidence>
<dbReference type="InterPro" id="IPR018060">
    <property type="entry name" value="HTH_AraC"/>
</dbReference>
<comment type="caution">
    <text evidence="5">The sequence shown here is derived from an EMBL/GenBank/DDBJ whole genome shotgun (WGS) entry which is preliminary data.</text>
</comment>
<feature type="domain" description="HTH araC/xylS-type" evidence="4">
    <location>
        <begin position="97"/>
        <end position="176"/>
    </location>
</feature>
<dbReference type="GO" id="GO:0003700">
    <property type="term" value="F:DNA-binding transcription factor activity"/>
    <property type="evidence" value="ECO:0007669"/>
    <property type="project" value="InterPro"/>
</dbReference>
<dbReference type="Pfam" id="PF12833">
    <property type="entry name" value="HTH_18"/>
    <property type="match status" value="1"/>
</dbReference>
<dbReference type="Proteomes" id="UP000028623">
    <property type="component" value="Unassembled WGS sequence"/>
</dbReference>
<name>A0A085BIQ8_9FLAO</name>
<evidence type="ECO:0000313" key="6">
    <source>
        <dbReference type="Proteomes" id="UP000028623"/>
    </source>
</evidence>
<sequence>MTTLFIKNMVCNRCIMVVQNELDKLGLDVKNIKLGEVTLDKEPTTDEKNKLDKALILLGFELIDDKKSRVIEKIKNVIIDLVHHQDNNTKTNLSDVLSSQLHHDYNYLSNLFSEVEGSTIEKYFIAQKIEKVKELLVYDELSLSEIAFRLNYSSVAYLSNQFKKVTGLTPSYFKRIREDKRKPLDKV</sequence>
<dbReference type="STRING" id="421072.SAMN04488097_2719"/>
<keyword evidence="6" id="KW-1185">Reference proteome</keyword>
<dbReference type="RefSeq" id="WP_034975956.1">
    <property type="nucleotide sequence ID" value="NZ_FOFI01000003.1"/>
</dbReference>
<dbReference type="PROSITE" id="PS00041">
    <property type="entry name" value="HTH_ARAC_FAMILY_1"/>
    <property type="match status" value="1"/>
</dbReference>
<accession>A0A085BIQ8</accession>
<keyword evidence="3" id="KW-0804">Transcription</keyword>
<keyword evidence="2" id="KW-0238">DNA-binding</keyword>
<dbReference type="EMBL" id="JPLY01000003">
    <property type="protein sequence ID" value="KFC22353.1"/>
    <property type="molecule type" value="Genomic_DNA"/>
</dbReference>
<evidence type="ECO:0000256" key="2">
    <source>
        <dbReference type="ARBA" id="ARBA00023125"/>
    </source>
</evidence>
<evidence type="ECO:0000313" key="5">
    <source>
        <dbReference type="EMBL" id="KFC22353.1"/>
    </source>
</evidence>
<dbReference type="PANTHER" id="PTHR43280:SF28">
    <property type="entry name" value="HTH-TYPE TRANSCRIPTIONAL ACTIVATOR RHAS"/>
    <property type="match status" value="1"/>
</dbReference>
<dbReference type="SUPFAM" id="SSF46689">
    <property type="entry name" value="Homeodomain-like"/>
    <property type="match status" value="1"/>
</dbReference>
<protein>
    <submittedName>
        <fullName evidence="5">AraC family transcriptional regulator</fullName>
    </submittedName>
</protein>
<evidence type="ECO:0000256" key="1">
    <source>
        <dbReference type="ARBA" id="ARBA00023015"/>
    </source>
</evidence>
<proteinExistence type="predicted"/>
<dbReference type="AlphaFoldDB" id="A0A085BIQ8"/>
<dbReference type="PANTHER" id="PTHR43280">
    <property type="entry name" value="ARAC-FAMILY TRANSCRIPTIONAL REGULATOR"/>
    <property type="match status" value="1"/>
</dbReference>
<dbReference type="OrthoDB" id="952277at2"/>
<dbReference type="eggNOG" id="COG2207">
    <property type="taxonomic scope" value="Bacteria"/>
</dbReference>
<dbReference type="InterPro" id="IPR018062">
    <property type="entry name" value="HTH_AraC-typ_CS"/>
</dbReference>
<dbReference type="InterPro" id="IPR009057">
    <property type="entry name" value="Homeodomain-like_sf"/>
</dbReference>
<dbReference type="GO" id="GO:0043565">
    <property type="term" value="F:sequence-specific DNA binding"/>
    <property type="evidence" value="ECO:0007669"/>
    <property type="project" value="InterPro"/>
</dbReference>
<dbReference type="SMART" id="SM00342">
    <property type="entry name" value="HTH_ARAC"/>
    <property type="match status" value="1"/>
</dbReference>
<keyword evidence="1" id="KW-0805">Transcription regulation</keyword>
<dbReference type="Gene3D" id="1.10.10.60">
    <property type="entry name" value="Homeodomain-like"/>
    <property type="match status" value="1"/>
</dbReference>
<evidence type="ECO:0000256" key="3">
    <source>
        <dbReference type="ARBA" id="ARBA00023163"/>
    </source>
</evidence>
<reference evidence="5 6" key="1">
    <citation type="submission" date="2014-07" db="EMBL/GenBank/DDBJ databases">
        <title>Epilithonimonas lactis LMG 22401 Genome.</title>
        <authorList>
            <person name="Pipes S.E."/>
            <person name="Stropko S.J."/>
        </authorList>
    </citation>
    <scope>NUCLEOTIDE SEQUENCE [LARGE SCALE GENOMIC DNA]</scope>
    <source>
        <strain evidence="5 6">LMG 24401</strain>
    </source>
</reference>
<organism evidence="5 6">
    <name type="scientific">Epilithonimonas lactis</name>
    <dbReference type="NCBI Taxonomy" id="421072"/>
    <lineage>
        <taxon>Bacteria</taxon>
        <taxon>Pseudomonadati</taxon>
        <taxon>Bacteroidota</taxon>
        <taxon>Flavobacteriia</taxon>
        <taxon>Flavobacteriales</taxon>
        <taxon>Weeksellaceae</taxon>
        <taxon>Chryseobacterium group</taxon>
        <taxon>Epilithonimonas</taxon>
    </lineage>
</organism>
<dbReference type="PROSITE" id="PS01124">
    <property type="entry name" value="HTH_ARAC_FAMILY_2"/>
    <property type="match status" value="1"/>
</dbReference>
<gene>
    <name evidence="5" type="ORF">IO89_10490</name>
</gene>